<evidence type="ECO:0000256" key="1">
    <source>
        <dbReference type="ARBA" id="ARBA00012729"/>
    </source>
</evidence>
<dbReference type="InterPro" id="IPR001223">
    <property type="entry name" value="Glyco_hydro18_cat"/>
</dbReference>
<comment type="similarity">
    <text evidence="5">Belongs to the glycosyl hydrolase 18 family.</text>
</comment>
<evidence type="ECO:0000256" key="4">
    <source>
        <dbReference type="RuleBase" id="RU000489"/>
    </source>
</evidence>
<sequence length="357" mass="36329">MARARGERAGIGTRKRTRIDRGRLLAGLAAAVLASGGLVAAGPAGTAGATGPSAQRPAPAAGAAAVPKHALTGYWQNFNNGATVQKLKDVDDAYDIIAVAFAEATGQPGAVTFTLDPALGYGSAADFKADIKAKQAAGKSVVLSVGGEKGSVAVGDDASARNFADSINGLMDEYGFNGVDIDLENGLNSTYMTQALKAVHAKHPDVVVTMAPQTIDMLSPQNEYFKTALAIKDFLTVVNTQFYNSGSMNGCDGKVYAQGSVDFLTALACTQLEGGLDPSQVGLGVPASPRAAGGGYVSPSVVNAALDCLTAGTNCGSFKPSRTYPGLRGAMAWSTNWDAANGGAFASQVGGHVHQLP</sequence>
<dbReference type="Gene3D" id="3.20.20.80">
    <property type="entry name" value="Glycosidases"/>
    <property type="match status" value="1"/>
</dbReference>
<proteinExistence type="inferred from homology"/>
<dbReference type="InterPro" id="IPR017853">
    <property type="entry name" value="GH"/>
</dbReference>
<dbReference type="SMART" id="SM00636">
    <property type="entry name" value="Glyco_18"/>
    <property type="match status" value="1"/>
</dbReference>
<dbReference type="GO" id="GO:0005975">
    <property type="term" value="P:carbohydrate metabolic process"/>
    <property type="evidence" value="ECO:0007669"/>
    <property type="project" value="InterPro"/>
</dbReference>
<dbReference type="GO" id="GO:0008843">
    <property type="term" value="F:endochitinase activity"/>
    <property type="evidence" value="ECO:0007669"/>
    <property type="project" value="UniProtKB-EC"/>
</dbReference>
<dbReference type="PROSITE" id="PS51910">
    <property type="entry name" value="GH18_2"/>
    <property type="match status" value="1"/>
</dbReference>
<dbReference type="PANTHER" id="PTHR45708:SF49">
    <property type="entry name" value="ENDOCHITINASE"/>
    <property type="match status" value="1"/>
</dbReference>
<keyword evidence="2 4" id="KW-0378">Hydrolase</keyword>
<gene>
    <name evidence="7" type="ORF">SAMN05216268_103456</name>
</gene>
<dbReference type="PANTHER" id="PTHR45708">
    <property type="entry name" value="ENDOCHITINASE"/>
    <property type="match status" value="1"/>
</dbReference>
<dbReference type="Pfam" id="PF00704">
    <property type="entry name" value="Glyco_hydro_18"/>
    <property type="match status" value="1"/>
</dbReference>
<protein>
    <recommendedName>
        <fullName evidence="1">chitinase</fullName>
        <ecNumber evidence="1">3.2.1.14</ecNumber>
    </recommendedName>
</protein>
<evidence type="ECO:0000256" key="5">
    <source>
        <dbReference type="RuleBase" id="RU004453"/>
    </source>
</evidence>
<reference evidence="8" key="1">
    <citation type="submission" date="2016-11" db="EMBL/GenBank/DDBJ databases">
        <authorList>
            <person name="Jaros S."/>
            <person name="Januszkiewicz K."/>
            <person name="Wedrychowicz H."/>
        </authorList>
    </citation>
    <scope>NUCLEOTIDE SEQUENCE [LARGE SCALE GENOMIC DNA]</scope>
    <source>
        <strain evidence="8">CGMCC 4.3555</strain>
    </source>
</reference>
<dbReference type="InterPro" id="IPR050542">
    <property type="entry name" value="Glycosyl_Hydrlase18_Chitinase"/>
</dbReference>
<dbReference type="SUPFAM" id="SSF51445">
    <property type="entry name" value="(Trans)glycosidases"/>
    <property type="match status" value="1"/>
</dbReference>
<evidence type="ECO:0000256" key="3">
    <source>
        <dbReference type="ARBA" id="ARBA00023295"/>
    </source>
</evidence>
<dbReference type="GO" id="GO:0008061">
    <property type="term" value="F:chitin binding"/>
    <property type="evidence" value="ECO:0007669"/>
    <property type="project" value="InterPro"/>
</dbReference>
<dbReference type="CDD" id="cd02871">
    <property type="entry name" value="GH18_chitinase_D-like"/>
    <property type="match status" value="1"/>
</dbReference>
<evidence type="ECO:0000259" key="6">
    <source>
        <dbReference type="PROSITE" id="PS51910"/>
    </source>
</evidence>
<dbReference type="EMBL" id="FRBK01000003">
    <property type="protein sequence ID" value="SHL28050.1"/>
    <property type="molecule type" value="Genomic_DNA"/>
</dbReference>
<name>A0A9X8MPN0_9ACTN</name>
<feature type="domain" description="GH18" evidence="6">
    <location>
        <begin position="69"/>
        <end position="357"/>
    </location>
</feature>
<organism evidence="7 8">
    <name type="scientific">Streptomyces yunnanensis</name>
    <dbReference type="NCBI Taxonomy" id="156453"/>
    <lineage>
        <taxon>Bacteria</taxon>
        <taxon>Bacillati</taxon>
        <taxon>Actinomycetota</taxon>
        <taxon>Actinomycetes</taxon>
        <taxon>Kitasatosporales</taxon>
        <taxon>Streptomycetaceae</taxon>
        <taxon>Streptomyces</taxon>
    </lineage>
</organism>
<accession>A0A9X8MPN0</accession>
<dbReference type="InterPro" id="IPR011583">
    <property type="entry name" value="Chitinase_II/V-like_cat"/>
</dbReference>
<dbReference type="InterPro" id="IPR001579">
    <property type="entry name" value="Glyco_hydro_18_chit_AS"/>
</dbReference>
<dbReference type="PROSITE" id="PS01095">
    <property type="entry name" value="GH18_1"/>
    <property type="match status" value="1"/>
</dbReference>
<evidence type="ECO:0000256" key="2">
    <source>
        <dbReference type="ARBA" id="ARBA00022801"/>
    </source>
</evidence>
<evidence type="ECO:0000313" key="7">
    <source>
        <dbReference type="EMBL" id="SHL28050.1"/>
    </source>
</evidence>
<comment type="caution">
    <text evidence="7">The sequence shown here is derived from an EMBL/GenBank/DDBJ whole genome shotgun (WGS) entry which is preliminary data.</text>
</comment>
<dbReference type="EC" id="3.2.1.14" evidence="1"/>
<dbReference type="Proteomes" id="UP000184388">
    <property type="component" value="Unassembled WGS sequence"/>
</dbReference>
<keyword evidence="3 4" id="KW-0326">Glycosidase</keyword>
<dbReference type="AlphaFoldDB" id="A0A9X8MPN0"/>
<evidence type="ECO:0000313" key="8">
    <source>
        <dbReference type="Proteomes" id="UP000184388"/>
    </source>
</evidence>